<evidence type="ECO:0000256" key="4">
    <source>
        <dbReference type="ARBA" id="ARBA00023014"/>
    </source>
</evidence>
<keyword evidence="4" id="KW-0411">Iron-sulfur</keyword>
<dbReference type="SUPFAM" id="SSF50022">
    <property type="entry name" value="ISP domain"/>
    <property type="match status" value="1"/>
</dbReference>
<dbReference type="KEGG" id="ggr:HKW67_04015"/>
<organism evidence="6 7">
    <name type="scientific">Gemmatimonas groenlandica</name>
    <dbReference type="NCBI Taxonomy" id="2732249"/>
    <lineage>
        <taxon>Bacteria</taxon>
        <taxon>Pseudomonadati</taxon>
        <taxon>Gemmatimonadota</taxon>
        <taxon>Gemmatimonadia</taxon>
        <taxon>Gemmatimonadales</taxon>
        <taxon>Gemmatimonadaceae</taxon>
        <taxon>Gemmatimonas</taxon>
    </lineage>
</organism>
<dbReference type="InterPro" id="IPR017941">
    <property type="entry name" value="Rieske_2Fe-2S"/>
</dbReference>
<evidence type="ECO:0000256" key="3">
    <source>
        <dbReference type="ARBA" id="ARBA00023004"/>
    </source>
</evidence>
<dbReference type="AlphaFoldDB" id="A0A6M4ILI8"/>
<dbReference type="InterPro" id="IPR006311">
    <property type="entry name" value="TAT_signal"/>
</dbReference>
<dbReference type="GO" id="GO:0046872">
    <property type="term" value="F:metal ion binding"/>
    <property type="evidence" value="ECO:0007669"/>
    <property type="project" value="UniProtKB-KW"/>
</dbReference>
<evidence type="ECO:0000256" key="1">
    <source>
        <dbReference type="ARBA" id="ARBA00022714"/>
    </source>
</evidence>
<evidence type="ECO:0000256" key="2">
    <source>
        <dbReference type="ARBA" id="ARBA00022723"/>
    </source>
</evidence>
<keyword evidence="3" id="KW-0408">Iron</keyword>
<dbReference type="Pfam" id="PF00355">
    <property type="entry name" value="Rieske"/>
    <property type="match status" value="1"/>
</dbReference>
<proteinExistence type="predicted"/>
<dbReference type="RefSeq" id="WP_171224166.1">
    <property type="nucleotide sequence ID" value="NZ_CP053085.1"/>
</dbReference>
<dbReference type="Proteomes" id="UP000500938">
    <property type="component" value="Chromosome"/>
</dbReference>
<dbReference type="CDD" id="cd03467">
    <property type="entry name" value="Rieske"/>
    <property type="match status" value="1"/>
</dbReference>
<protein>
    <submittedName>
        <fullName evidence="6">Rieske (2Fe-2S) protein</fullName>
    </submittedName>
</protein>
<accession>A0A6M4ILI8</accession>
<evidence type="ECO:0000313" key="7">
    <source>
        <dbReference type="Proteomes" id="UP000500938"/>
    </source>
</evidence>
<dbReference type="PROSITE" id="PS51296">
    <property type="entry name" value="RIESKE"/>
    <property type="match status" value="1"/>
</dbReference>
<name>A0A6M4ILI8_9BACT</name>
<gene>
    <name evidence="6" type="ORF">HKW67_04015</name>
</gene>
<dbReference type="PROSITE" id="PS51318">
    <property type="entry name" value="TAT"/>
    <property type="match status" value="1"/>
</dbReference>
<feature type="domain" description="Rieske" evidence="5">
    <location>
        <begin position="71"/>
        <end position="144"/>
    </location>
</feature>
<evidence type="ECO:0000313" key="6">
    <source>
        <dbReference type="EMBL" id="QJR34738.1"/>
    </source>
</evidence>
<keyword evidence="1" id="KW-0001">2Fe-2S</keyword>
<dbReference type="EMBL" id="CP053085">
    <property type="protein sequence ID" value="QJR34738.1"/>
    <property type="molecule type" value="Genomic_DNA"/>
</dbReference>
<dbReference type="Gene3D" id="2.102.10.10">
    <property type="entry name" value="Rieske [2Fe-2S] iron-sulphur domain"/>
    <property type="match status" value="1"/>
</dbReference>
<keyword evidence="7" id="KW-1185">Reference proteome</keyword>
<dbReference type="GO" id="GO:0051537">
    <property type="term" value="F:2 iron, 2 sulfur cluster binding"/>
    <property type="evidence" value="ECO:0007669"/>
    <property type="project" value="UniProtKB-KW"/>
</dbReference>
<sequence>MSDCTNCPGAGVNRREFLATSSALAITAVLAACGDGIGGSATGPSNVNATVTLANYATLGTVGGIAVISGAGTPIAVVRASTTQYRAFSLICPHQGTTVAISGTGFRCPNHGATFNASGAWTGGQRTNGLFEFTVASNATAGTITISS</sequence>
<keyword evidence="2" id="KW-0479">Metal-binding</keyword>
<evidence type="ECO:0000259" key="5">
    <source>
        <dbReference type="PROSITE" id="PS51296"/>
    </source>
</evidence>
<dbReference type="InterPro" id="IPR036922">
    <property type="entry name" value="Rieske_2Fe-2S_sf"/>
</dbReference>
<reference evidence="6 7" key="1">
    <citation type="submission" date="2020-05" db="EMBL/GenBank/DDBJ databases">
        <title>Complete genome sequence of Gemmatimonas greenlandica TET16.</title>
        <authorList>
            <person name="Zeng Y."/>
        </authorList>
    </citation>
    <scope>NUCLEOTIDE SEQUENCE [LARGE SCALE GENOMIC DNA]</scope>
    <source>
        <strain evidence="6 7">TET16</strain>
    </source>
</reference>